<keyword evidence="2" id="KW-1185">Reference proteome</keyword>
<protein>
    <submittedName>
        <fullName evidence="1">Uncharacterized protein</fullName>
    </submittedName>
</protein>
<evidence type="ECO:0000313" key="1">
    <source>
        <dbReference type="EMBL" id="KDP30154.1"/>
    </source>
</evidence>
<proteinExistence type="predicted"/>
<name>A0A067KE77_JATCU</name>
<sequence length="179" mass="19719">MTPTRCGLPDRGRSCVTQLFLCEQLRDATVRGGVTLVPLNPLSLPLLHVSSVLPAIPASRNCSVEEQFRDATVRQGTYHFEQLRGATVGCVTHLQLRDAAVPGQYFERSIFLRQKQKITNIRSILYLNKIFLTQVDLGKARAGGSSTDAAAFWDLLDPPMRSRVIAAGFSDYAAGLRQT</sequence>
<organism evidence="1 2">
    <name type="scientific">Jatropha curcas</name>
    <name type="common">Barbados nut</name>
    <dbReference type="NCBI Taxonomy" id="180498"/>
    <lineage>
        <taxon>Eukaryota</taxon>
        <taxon>Viridiplantae</taxon>
        <taxon>Streptophyta</taxon>
        <taxon>Embryophyta</taxon>
        <taxon>Tracheophyta</taxon>
        <taxon>Spermatophyta</taxon>
        <taxon>Magnoliopsida</taxon>
        <taxon>eudicotyledons</taxon>
        <taxon>Gunneridae</taxon>
        <taxon>Pentapetalae</taxon>
        <taxon>rosids</taxon>
        <taxon>fabids</taxon>
        <taxon>Malpighiales</taxon>
        <taxon>Euphorbiaceae</taxon>
        <taxon>Crotonoideae</taxon>
        <taxon>Jatropheae</taxon>
        <taxon>Jatropha</taxon>
    </lineage>
</organism>
<gene>
    <name evidence="1" type="ORF">JCGZ_18115</name>
</gene>
<evidence type="ECO:0000313" key="2">
    <source>
        <dbReference type="Proteomes" id="UP000027138"/>
    </source>
</evidence>
<dbReference type="Proteomes" id="UP000027138">
    <property type="component" value="Unassembled WGS sequence"/>
</dbReference>
<dbReference type="EMBL" id="KK914703">
    <property type="protein sequence ID" value="KDP30154.1"/>
    <property type="molecule type" value="Genomic_DNA"/>
</dbReference>
<reference evidence="1 2" key="1">
    <citation type="journal article" date="2014" name="PLoS ONE">
        <title>Global Analysis of Gene Expression Profiles in Physic Nut (Jatropha curcas L.) Seedlings Exposed to Salt Stress.</title>
        <authorList>
            <person name="Zhang L."/>
            <person name="Zhang C."/>
            <person name="Wu P."/>
            <person name="Chen Y."/>
            <person name="Li M."/>
            <person name="Jiang H."/>
            <person name="Wu G."/>
        </authorList>
    </citation>
    <scope>NUCLEOTIDE SEQUENCE [LARGE SCALE GENOMIC DNA]</scope>
    <source>
        <strain evidence="2">cv. GZQX0401</strain>
        <tissue evidence="1">Young leaves</tissue>
    </source>
</reference>
<dbReference type="AlphaFoldDB" id="A0A067KE77"/>
<accession>A0A067KE77</accession>